<dbReference type="GO" id="GO:0051539">
    <property type="term" value="F:4 iron, 4 sulfur cluster binding"/>
    <property type="evidence" value="ECO:0007669"/>
    <property type="project" value="UniProtKB-KW"/>
</dbReference>
<keyword evidence="2" id="KW-0813">Transport</keyword>
<reference evidence="9 10" key="1">
    <citation type="submission" date="2019-03" db="EMBL/GenBank/DDBJ databases">
        <title>Paraburkholderia sp. isolated from native Mimosa gymnas in Guartela State Park, Brazil.</title>
        <authorList>
            <person name="Paulitsch F."/>
            <person name="Hungria M."/>
            <person name="Delamuta J.R.M."/>
            <person name="Ribeiro R.A."/>
            <person name="Dall'Agnol R."/>
            <person name="Silva J.S.B."/>
        </authorList>
    </citation>
    <scope>NUCLEOTIDE SEQUENCE [LARGE SCALE GENOMIC DNA]</scope>
    <source>
        <strain evidence="9 10">CNPSo 3008</strain>
    </source>
</reference>
<dbReference type="GO" id="GO:0046872">
    <property type="term" value="F:metal ion binding"/>
    <property type="evidence" value="ECO:0007669"/>
    <property type="project" value="UniProtKB-KW"/>
</dbReference>
<sequence>MALKIIASACTGCSACEPQCPNVAIIEKGGVFAIDPRKCTVCEGQFESPQCVAACPVDGCIVPA</sequence>
<name>A0A4R5L4R8_9BURK</name>
<dbReference type="OrthoDB" id="9803397at2"/>
<dbReference type="FunFam" id="3.30.70.20:FF:000045">
    <property type="entry name" value="Ferredoxin, 4Fe-4S"/>
    <property type="match status" value="1"/>
</dbReference>
<dbReference type="Gene3D" id="3.30.70.20">
    <property type="match status" value="1"/>
</dbReference>
<dbReference type="SUPFAM" id="SSF54862">
    <property type="entry name" value="4Fe-4S ferredoxins"/>
    <property type="match status" value="1"/>
</dbReference>
<feature type="domain" description="4Fe-4S ferredoxin-type" evidence="8">
    <location>
        <begin position="1"/>
        <end position="30"/>
    </location>
</feature>
<evidence type="ECO:0000256" key="5">
    <source>
        <dbReference type="ARBA" id="ARBA00022982"/>
    </source>
</evidence>
<dbReference type="PROSITE" id="PS51379">
    <property type="entry name" value="4FE4S_FER_2"/>
    <property type="match status" value="1"/>
</dbReference>
<dbReference type="Proteomes" id="UP000295606">
    <property type="component" value="Unassembled WGS sequence"/>
</dbReference>
<protein>
    <submittedName>
        <fullName evidence="9">Ferredoxin</fullName>
    </submittedName>
</protein>
<evidence type="ECO:0000313" key="9">
    <source>
        <dbReference type="EMBL" id="TDG02761.1"/>
    </source>
</evidence>
<evidence type="ECO:0000256" key="7">
    <source>
        <dbReference type="ARBA" id="ARBA00023014"/>
    </source>
</evidence>
<evidence type="ECO:0000259" key="8">
    <source>
        <dbReference type="PROSITE" id="PS51379"/>
    </source>
</evidence>
<organism evidence="9 10">
    <name type="scientific">Paraburkholderia guartelaensis</name>
    <dbReference type="NCBI Taxonomy" id="2546446"/>
    <lineage>
        <taxon>Bacteria</taxon>
        <taxon>Pseudomonadati</taxon>
        <taxon>Pseudomonadota</taxon>
        <taxon>Betaproteobacteria</taxon>
        <taxon>Burkholderiales</taxon>
        <taxon>Burkholderiaceae</taxon>
        <taxon>Paraburkholderia</taxon>
    </lineage>
</organism>
<keyword evidence="6" id="KW-0408">Iron</keyword>
<dbReference type="PROSITE" id="PS00198">
    <property type="entry name" value="4FE4S_FER_1"/>
    <property type="match status" value="1"/>
</dbReference>
<keyword evidence="7" id="KW-0411">Iron-sulfur</keyword>
<dbReference type="RefSeq" id="WP_133189644.1">
    <property type="nucleotide sequence ID" value="NZ_SMOD01000053.1"/>
</dbReference>
<comment type="caution">
    <text evidence="9">The sequence shown here is derived from an EMBL/GenBank/DDBJ whole genome shotgun (WGS) entry which is preliminary data.</text>
</comment>
<keyword evidence="4" id="KW-0479">Metal-binding</keyword>
<evidence type="ECO:0000256" key="2">
    <source>
        <dbReference type="ARBA" id="ARBA00022448"/>
    </source>
</evidence>
<evidence type="ECO:0000256" key="1">
    <source>
        <dbReference type="ARBA" id="ARBA00001966"/>
    </source>
</evidence>
<keyword evidence="5" id="KW-0249">Electron transport</keyword>
<proteinExistence type="predicted"/>
<keyword evidence="3" id="KW-0004">4Fe-4S</keyword>
<evidence type="ECO:0000313" key="10">
    <source>
        <dbReference type="Proteomes" id="UP000295606"/>
    </source>
</evidence>
<dbReference type="InterPro" id="IPR017896">
    <property type="entry name" value="4Fe4S_Fe-S-bd"/>
</dbReference>
<dbReference type="InterPro" id="IPR017900">
    <property type="entry name" value="4Fe4S_Fe_S_CS"/>
</dbReference>
<gene>
    <name evidence="9" type="ORF">E1N52_38005</name>
</gene>
<comment type="cofactor">
    <cofactor evidence="1">
        <name>[4Fe-4S] cluster</name>
        <dbReference type="ChEBI" id="CHEBI:49883"/>
    </cofactor>
</comment>
<dbReference type="AlphaFoldDB" id="A0A4R5L4R8"/>
<evidence type="ECO:0000256" key="6">
    <source>
        <dbReference type="ARBA" id="ARBA00023004"/>
    </source>
</evidence>
<evidence type="ECO:0000256" key="4">
    <source>
        <dbReference type="ARBA" id="ARBA00022723"/>
    </source>
</evidence>
<dbReference type="Pfam" id="PF00037">
    <property type="entry name" value="Fer4"/>
    <property type="match status" value="1"/>
</dbReference>
<evidence type="ECO:0000256" key="3">
    <source>
        <dbReference type="ARBA" id="ARBA00022485"/>
    </source>
</evidence>
<dbReference type="EMBL" id="SMOD01000053">
    <property type="protein sequence ID" value="TDG02761.1"/>
    <property type="molecule type" value="Genomic_DNA"/>
</dbReference>
<accession>A0A4R5L4R8</accession>